<dbReference type="EMBL" id="JAKNGO010000213">
    <property type="protein sequence ID" value="MCG4691345.1"/>
    <property type="molecule type" value="Genomic_DNA"/>
</dbReference>
<dbReference type="RefSeq" id="WP_238077292.1">
    <property type="nucleotide sequence ID" value="NZ_JAKNGO010000213.1"/>
</dbReference>
<feature type="non-terminal residue" evidence="1">
    <location>
        <position position="90"/>
    </location>
</feature>
<sequence>SGRGRIDFKVSKGREYRCLIEFKLDKNGCFESNFNFQLSTYLNSEDVYMGVFLLFIHNDLTYGKIESYRERAYELSKEYNKLIKFKYVDL</sequence>
<evidence type="ECO:0000313" key="2">
    <source>
        <dbReference type="Proteomes" id="UP001200843"/>
    </source>
</evidence>
<gene>
    <name evidence="1" type="ORF">L0N01_22490</name>
</gene>
<reference evidence="1" key="1">
    <citation type="submission" date="2022-01" db="EMBL/GenBank/DDBJ databases">
        <title>Collection of gut derived symbiotic bacterial strains cultured from healthy donors.</title>
        <authorList>
            <person name="Lin H."/>
            <person name="Kohout C."/>
            <person name="Waligurski E."/>
            <person name="Pamer E.G."/>
        </authorList>
    </citation>
    <scope>NUCLEOTIDE SEQUENCE</scope>
    <source>
        <strain evidence="1">DFI.6.72</strain>
    </source>
</reference>
<evidence type="ECO:0008006" key="3">
    <source>
        <dbReference type="Google" id="ProtNLM"/>
    </source>
</evidence>
<accession>A0AAW5BRA3</accession>
<feature type="non-terminal residue" evidence="1">
    <location>
        <position position="1"/>
    </location>
</feature>
<name>A0AAW5BRA3_PHOVU</name>
<dbReference type="AlphaFoldDB" id="A0AAW5BRA3"/>
<protein>
    <recommendedName>
        <fullName evidence="3">PD-(D/E)XK nuclease superfamily protein</fullName>
    </recommendedName>
</protein>
<organism evidence="1 2">
    <name type="scientific">Phocaeicola vulgatus</name>
    <name type="common">Bacteroides vulgatus</name>
    <dbReference type="NCBI Taxonomy" id="821"/>
    <lineage>
        <taxon>Bacteria</taxon>
        <taxon>Pseudomonadati</taxon>
        <taxon>Bacteroidota</taxon>
        <taxon>Bacteroidia</taxon>
        <taxon>Bacteroidales</taxon>
        <taxon>Bacteroidaceae</taxon>
        <taxon>Phocaeicola</taxon>
    </lineage>
</organism>
<evidence type="ECO:0000313" key="1">
    <source>
        <dbReference type="EMBL" id="MCG4691345.1"/>
    </source>
</evidence>
<proteinExistence type="predicted"/>
<dbReference type="Proteomes" id="UP001200843">
    <property type="component" value="Unassembled WGS sequence"/>
</dbReference>
<comment type="caution">
    <text evidence="1">The sequence shown here is derived from an EMBL/GenBank/DDBJ whole genome shotgun (WGS) entry which is preliminary data.</text>
</comment>